<keyword evidence="6" id="KW-1185">Reference proteome</keyword>
<protein>
    <recommendedName>
        <fullName evidence="4">CCHC-type domain-containing protein</fullName>
    </recommendedName>
</protein>
<dbReference type="InterPro" id="IPR001878">
    <property type="entry name" value="Znf_CCHC"/>
</dbReference>
<gene>
    <name evidence="5" type="ORF">CTI12_AA373220</name>
</gene>
<dbReference type="AlphaFoldDB" id="A0A2U1MJF6"/>
<dbReference type="InterPro" id="IPR005162">
    <property type="entry name" value="Retrotrans_gag_dom"/>
</dbReference>
<reference evidence="5 6" key="1">
    <citation type="journal article" date="2018" name="Mol. Plant">
        <title>The genome of Artemisia annua provides insight into the evolution of Asteraceae family and artemisinin biosynthesis.</title>
        <authorList>
            <person name="Shen Q."/>
            <person name="Zhang L."/>
            <person name="Liao Z."/>
            <person name="Wang S."/>
            <person name="Yan T."/>
            <person name="Shi P."/>
            <person name="Liu M."/>
            <person name="Fu X."/>
            <person name="Pan Q."/>
            <person name="Wang Y."/>
            <person name="Lv Z."/>
            <person name="Lu X."/>
            <person name="Zhang F."/>
            <person name="Jiang W."/>
            <person name="Ma Y."/>
            <person name="Chen M."/>
            <person name="Hao X."/>
            <person name="Li L."/>
            <person name="Tang Y."/>
            <person name="Lv G."/>
            <person name="Zhou Y."/>
            <person name="Sun X."/>
            <person name="Brodelius P.E."/>
            <person name="Rose J.K.C."/>
            <person name="Tang K."/>
        </authorList>
    </citation>
    <scope>NUCLEOTIDE SEQUENCE [LARGE SCALE GENOMIC DNA]</scope>
    <source>
        <strain evidence="6">cv. Huhao1</strain>
        <tissue evidence="5">Leaf</tissue>
    </source>
</reference>
<feature type="region of interest" description="Disordered" evidence="3">
    <location>
        <begin position="383"/>
        <end position="410"/>
    </location>
</feature>
<dbReference type="OrthoDB" id="1731207at2759"/>
<keyword evidence="2" id="KW-0175">Coiled coil</keyword>
<dbReference type="InterPro" id="IPR036875">
    <property type="entry name" value="Znf_CCHC_sf"/>
</dbReference>
<name>A0A2U1MJF6_ARTAN</name>
<keyword evidence="1" id="KW-0479">Metal-binding</keyword>
<proteinExistence type="predicted"/>
<dbReference type="EMBL" id="PKPP01005116">
    <property type="protein sequence ID" value="PWA61387.1"/>
    <property type="molecule type" value="Genomic_DNA"/>
</dbReference>
<dbReference type="Pfam" id="PF03732">
    <property type="entry name" value="Retrotrans_gag"/>
    <property type="match status" value="1"/>
</dbReference>
<dbReference type="Proteomes" id="UP000245207">
    <property type="component" value="Unassembled WGS sequence"/>
</dbReference>
<comment type="caution">
    <text evidence="5">The sequence shown here is derived from an EMBL/GenBank/DDBJ whole genome shotgun (WGS) entry which is preliminary data.</text>
</comment>
<dbReference type="Pfam" id="PF00098">
    <property type="entry name" value="zf-CCHC"/>
    <property type="match status" value="1"/>
</dbReference>
<feature type="domain" description="CCHC-type" evidence="4">
    <location>
        <begin position="415"/>
        <end position="432"/>
    </location>
</feature>
<dbReference type="Gene3D" id="4.10.60.10">
    <property type="entry name" value="Zinc finger, CCHC-type"/>
    <property type="match status" value="1"/>
</dbReference>
<evidence type="ECO:0000256" key="3">
    <source>
        <dbReference type="SAM" id="MobiDB-lite"/>
    </source>
</evidence>
<accession>A0A2U1MJF6</accession>
<dbReference type="SUPFAM" id="SSF57756">
    <property type="entry name" value="Retrovirus zinc finger-like domains"/>
    <property type="match status" value="1"/>
</dbReference>
<dbReference type="PANTHER" id="PTHR35046">
    <property type="entry name" value="ZINC KNUCKLE (CCHC-TYPE) FAMILY PROTEIN"/>
    <property type="match status" value="1"/>
</dbReference>
<evidence type="ECO:0000259" key="4">
    <source>
        <dbReference type="PROSITE" id="PS50158"/>
    </source>
</evidence>
<dbReference type="GO" id="GO:0008270">
    <property type="term" value="F:zinc ion binding"/>
    <property type="evidence" value="ECO:0007669"/>
    <property type="project" value="UniProtKB-KW"/>
</dbReference>
<keyword evidence="1" id="KW-0862">Zinc</keyword>
<evidence type="ECO:0000256" key="1">
    <source>
        <dbReference type="PROSITE-ProRule" id="PRU00047"/>
    </source>
</evidence>
<dbReference type="PROSITE" id="PS50158">
    <property type="entry name" value="ZF_CCHC"/>
    <property type="match status" value="1"/>
</dbReference>
<feature type="coiled-coil region" evidence="2">
    <location>
        <begin position="146"/>
        <end position="173"/>
    </location>
</feature>
<dbReference type="SMART" id="SM00343">
    <property type="entry name" value="ZnF_C2HC"/>
    <property type="match status" value="1"/>
</dbReference>
<keyword evidence="1" id="KW-0863">Zinc-finger</keyword>
<dbReference type="PANTHER" id="PTHR35046:SF21">
    <property type="entry name" value="RETROTRANSPOSON GAG DOMAIN-CONTAINING PROTEIN-RELATED"/>
    <property type="match status" value="1"/>
</dbReference>
<dbReference type="GO" id="GO:0003676">
    <property type="term" value="F:nucleic acid binding"/>
    <property type="evidence" value="ECO:0007669"/>
    <property type="project" value="InterPro"/>
</dbReference>
<evidence type="ECO:0000313" key="5">
    <source>
        <dbReference type="EMBL" id="PWA61387.1"/>
    </source>
</evidence>
<organism evidence="5 6">
    <name type="scientific">Artemisia annua</name>
    <name type="common">Sweet wormwood</name>
    <dbReference type="NCBI Taxonomy" id="35608"/>
    <lineage>
        <taxon>Eukaryota</taxon>
        <taxon>Viridiplantae</taxon>
        <taxon>Streptophyta</taxon>
        <taxon>Embryophyta</taxon>
        <taxon>Tracheophyta</taxon>
        <taxon>Spermatophyta</taxon>
        <taxon>Magnoliopsida</taxon>
        <taxon>eudicotyledons</taxon>
        <taxon>Gunneridae</taxon>
        <taxon>Pentapetalae</taxon>
        <taxon>asterids</taxon>
        <taxon>campanulids</taxon>
        <taxon>Asterales</taxon>
        <taxon>Asteraceae</taxon>
        <taxon>Asteroideae</taxon>
        <taxon>Anthemideae</taxon>
        <taxon>Artemisiinae</taxon>
        <taxon>Artemisia</taxon>
    </lineage>
</organism>
<evidence type="ECO:0000256" key="2">
    <source>
        <dbReference type="SAM" id="Coils"/>
    </source>
</evidence>
<evidence type="ECO:0000313" key="6">
    <source>
        <dbReference type="Proteomes" id="UP000245207"/>
    </source>
</evidence>
<sequence>MSVLSDEEDDNLAHFLESEVSDQEEERRPVKRVRVEHSIRIDDSFFSRIPPELFPQILKFLSSEVFINIKFVFEGDRQNPPQNLIDAPDDPYPFQDTSQVGHGWRLFYSIAILVFLAELGGDLGSRFGISWCVCNEVSKAMDTRSASDLKKVIEKLEAEKKTMVEQLKTMQAQILELSVNRRDEDDNETGGSGVHQKGSGTWHSNDIKVDIPEYDGKLDLDEFVEWLRTVECAFDYKETTEENKVKIVAMKLRKYVSTWWANTCTKRERLGKPKVKDWPKMKRLMKQKFLPSYYIQASFSQLHHLKQNQRPAEEYSRDFEYLLMKCDLPEDDPQTLVRYLGGLETRVANVVELYPYSTLDELTLLAHKVDNQQRNKGKFETGRTFTKTPIQPKTSPTNKTPNASENSINPTKAPRRCFRCQGLGHIASECPNKKLVTLAEYEEGDNSYAVDPSLGSVVIADSFVEEIVGPDEGTCLVILLFHCYPSFLAELGGDLGSRFGISWCVCNEVSKLVLPQRDL</sequence>
<feature type="region of interest" description="Disordered" evidence="3">
    <location>
        <begin position="181"/>
        <end position="201"/>
    </location>
</feature>